<gene>
    <name evidence="3" type="ORF">FCC1311_068092</name>
</gene>
<name>A0A2R5GJU3_9STRA</name>
<reference evidence="3 4" key="1">
    <citation type="submission" date="2017-12" db="EMBL/GenBank/DDBJ databases">
        <title>Sequencing, de novo assembly and annotation of complete genome of a new Thraustochytrid species, strain FCC1311.</title>
        <authorList>
            <person name="Sedici K."/>
            <person name="Godart F."/>
            <person name="Aiese Cigliano R."/>
            <person name="Sanseverino W."/>
            <person name="Barakat M."/>
            <person name="Ortet P."/>
            <person name="Marechal E."/>
            <person name="Cagnac O."/>
            <person name="Amato A."/>
        </authorList>
    </citation>
    <scope>NUCLEOTIDE SEQUENCE [LARGE SCALE GENOMIC DNA]</scope>
</reference>
<dbReference type="Proteomes" id="UP000241890">
    <property type="component" value="Unassembled WGS sequence"/>
</dbReference>
<dbReference type="PANTHER" id="PTHR28498">
    <property type="entry name" value="ZINC FINGER SWIM DOMAIN-CONTAINING PROTEIN 7"/>
    <property type="match status" value="1"/>
</dbReference>
<sequence length="158" mass="17106">MQAAQQLLAEAGARLLALDEADKAVAEARGTAEQDAAREARRKCEEKAFASALALDALVGPDLLDRALAVCKPKDRANAVRRFVARRSRRTCYHVCGVQSVYLCVEGFCSCRDFVSRAEAVDVPMCKHLVAAALADALGVSEEIIVNDEDFAKHLSSR</sequence>
<evidence type="ECO:0000259" key="2">
    <source>
        <dbReference type="PROSITE" id="PS50966"/>
    </source>
</evidence>
<protein>
    <recommendedName>
        <fullName evidence="2">SWIM-type domain-containing protein</fullName>
    </recommendedName>
</protein>
<organism evidence="3 4">
    <name type="scientific">Hondaea fermentalgiana</name>
    <dbReference type="NCBI Taxonomy" id="2315210"/>
    <lineage>
        <taxon>Eukaryota</taxon>
        <taxon>Sar</taxon>
        <taxon>Stramenopiles</taxon>
        <taxon>Bigyra</taxon>
        <taxon>Labyrinthulomycetes</taxon>
        <taxon>Thraustochytrida</taxon>
        <taxon>Thraustochytriidae</taxon>
        <taxon>Hondaea</taxon>
    </lineage>
</organism>
<dbReference type="GO" id="GO:0000724">
    <property type="term" value="P:double-strand break repair via homologous recombination"/>
    <property type="evidence" value="ECO:0007669"/>
    <property type="project" value="TreeGrafter"/>
</dbReference>
<dbReference type="GO" id="GO:0097196">
    <property type="term" value="C:Shu complex"/>
    <property type="evidence" value="ECO:0007669"/>
    <property type="project" value="TreeGrafter"/>
</dbReference>
<accession>A0A2R5GJU3</accession>
<evidence type="ECO:0000313" key="4">
    <source>
        <dbReference type="Proteomes" id="UP000241890"/>
    </source>
</evidence>
<dbReference type="PANTHER" id="PTHR28498:SF1">
    <property type="entry name" value="ZINC FINGER SWIM DOMAIN-CONTAINING PROTEIN 7"/>
    <property type="match status" value="1"/>
</dbReference>
<evidence type="ECO:0000313" key="3">
    <source>
        <dbReference type="EMBL" id="GBG30589.1"/>
    </source>
</evidence>
<keyword evidence="1" id="KW-0862">Zinc</keyword>
<keyword evidence="4" id="KW-1185">Reference proteome</keyword>
<dbReference type="InParanoid" id="A0A2R5GJU3"/>
<proteinExistence type="predicted"/>
<dbReference type="GO" id="GO:0008270">
    <property type="term" value="F:zinc ion binding"/>
    <property type="evidence" value="ECO:0007669"/>
    <property type="project" value="UniProtKB-KW"/>
</dbReference>
<dbReference type="AlphaFoldDB" id="A0A2R5GJU3"/>
<evidence type="ECO:0000256" key="1">
    <source>
        <dbReference type="PROSITE-ProRule" id="PRU00325"/>
    </source>
</evidence>
<dbReference type="OrthoDB" id="337581at2759"/>
<keyword evidence="1" id="KW-0479">Metal-binding</keyword>
<keyword evidence="1" id="KW-0863">Zinc-finger</keyword>
<dbReference type="InterPro" id="IPR007527">
    <property type="entry name" value="Znf_SWIM"/>
</dbReference>
<feature type="domain" description="SWIM-type" evidence="2">
    <location>
        <begin position="99"/>
        <end position="137"/>
    </location>
</feature>
<dbReference type="PROSITE" id="PS50966">
    <property type="entry name" value="ZF_SWIM"/>
    <property type="match status" value="1"/>
</dbReference>
<comment type="caution">
    <text evidence="3">The sequence shown here is derived from an EMBL/GenBank/DDBJ whole genome shotgun (WGS) entry which is preliminary data.</text>
</comment>
<dbReference type="EMBL" id="BEYU01000078">
    <property type="protein sequence ID" value="GBG30589.1"/>
    <property type="molecule type" value="Genomic_DNA"/>
</dbReference>